<dbReference type="GO" id="GO:0016301">
    <property type="term" value="F:kinase activity"/>
    <property type="evidence" value="ECO:0007669"/>
    <property type="project" value="UniProtKB-KW"/>
</dbReference>
<organism evidence="6 7">
    <name type="scientific">Massilia agrisoli</name>
    <dbReference type="NCBI Taxonomy" id="2892444"/>
    <lineage>
        <taxon>Bacteria</taxon>
        <taxon>Pseudomonadati</taxon>
        <taxon>Pseudomonadota</taxon>
        <taxon>Betaproteobacteria</taxon>
        <taxon>Burkholderiales</taxon>
        <taxon>Oxalobacteraceae</taxon>
        <taxon>Telluria group</taxon>
        <taxon>Massilia</taxon>
    </lineage>
</organism>
<evidence type="ECO:0000256" key="3">
    <source>
        <dbReference type="SAM" id="Coils"/>
    </source>
</evidence>
<reference evidence="6 7" key="1">
    <citation type="submission" date="2021-11" db="EMBL/GenBank/DDBJ databases">
        <authorList>
            <person name="Huq M.A."/>
        </authorList>
    </citation>
    <scope>NUCLEOTIDE SEQUENCE [LARGE SCALE GENOMIC DNA]</scope>
    <source>
        <strain evidence="6 7">MAHUQ-52</strain>
    </source>
</reference>
<dbReference type="PRINTS" id="PR00344">
    <property type="entry name" value="BCTRLSENSOR"/>
</dbReference>
<keyword evidence="4" id="KW-0472">Membrane</keyword>
<keyword evidence="3" id="KW-0175">Coiled coil</keyword>
<dbReference type="Gene3D" id="3.30.565.10">
    <property type="entry name" value="Histidine kinase-like ATPase, C-terminal domain"/>
    <property type="match status" value="1"/>
</dbReference>
<gene>
    <name evidence="6" type="ORF">LMJ30_19395</name>
</gene>
<feature type="transmembrane region" description="Helical" evidence="4">
    <location>
        <begin position="92"/>
        <end position="115"/>
    </location>
</feature>
<dbReference type="Proteomes" id="UP001198701">
    <property type="component" value="Unassembled WGS sequence"/>
</dbReference>
<comment type="caution">
    <text evidence="6">The sequence shown here is derived from an EMBL/GenBank/DDBJ whole genome shotgun (WGS) entry which is preliminary data.</text>
</comment>
<keyword evidence="4" id="KW-1133">Transmembrane helix</keyword>
<protein>
    <recommendedName>
        <fullName evidence="2">histidine kinase</fullName>
        <ecNumber evidence="2">2.7.13.3</ecNumber>
    </recommendedName>
</protein>
<dbReference type="SUPFAM" id="SSF55874">
    <property type="entry name" value="ATPase domain of HSP90 chaperone/DNA topoisomerase II/histidine kinase"/>
    <property type="match status" value="1"/>
</dbReference>
<dbReference type="RefSeq" id="WP_229434219.1">
    <property type="nucleotide sequence ID" value="NZ_JAJHPV010000021.1"/>
</dbReference>
<evidence type="ECO:0000313" key="7">
    <source>
        <dbReference type="Proteomes" id="UP001198701"/>
    </source>
</evidence>
<evidence type="ECO:0000256" key="1">
    <source>
        <dbReference type="ARBA" id="ARBA00000085"/>
    </source>
</evidence>
<feature type="transmembrane region" description="Helical" evidence="4">
    <location>
        <begin position="67"/>
        <end position="86"/>
    </location>
</feature>
<evidence type="ECO:0000256" key="2">
    <source>
        <dbReference type="ARBA" id="ARBA00012438"/>
    </source>
</evidence>
<dbReference type="InterPro" id="IPR004358">
    <property type="entry name" value="Sig_transdc_His_kin-like_C"/>
</dbReference>
<dbReference type="InterPro" id="IPR036890">
    <property type="entry name" value="HATPase_C_sf"/>
</dbReference>
<keyword evidence="4" id="KW-0812">Transmembrane</keyword>
<dbReference type="InterPro" id="IPR010559">
    <property type="entry name" value="Sig_transdc_His_kin_internal"/>
</dbReference>
<dbReference type="PANTHER" id="PTHR34220">
    <property type="entry name" value="SENSOR HISTIDINE KINASE YPDA"/>
    <property type="match status" value="1"/>
</dbReference>
<dbReference type="EMBL" id="JAJHPV010000021">
    <property type="protein sequence ID" value="MCC6073102.1"/>
    <property type="molecule type" value="Genomic_DNA"/>
</dbReference>
<feature type="transmembrane region" description="Helical" evidence="4">
    <location>
        <begin position="127"/>
        <end position="145"/>
    </location>
</feature>
<dbReference type="InterPro" id="IPR003594">
    <property type="entry name" value="HATPase_dom"/>
</dbReference>
<feature type="coiled-coil region" evidence="3">
    <location>
        <begin position="197"/>
        <end position="224"/>
    </location>
</feature>
<name>A0ABS8IWV3_9BURK</name>
<keyword evidence="6" id="KW-0418">Kinase</keyword>
<keyword evidence="6" id="KW-0808">Transferase</keyword>
<evidence type="ECO:0000313" key="6">
    <source>
        <dbReference type="EMBL" id="MCC6073102.1"/>
    </source>
</evidence>
<proteinExistence type="predicted"/>
<evidence type="ECO:0000256" key="4">
    <source>
        <dbReference type="SAM" id="Phobius"/>
    </source>
</evidence>
<dbReference type="PANTHER" id="PTHR34220:SF9">
    <property type="entry name" value="SIGNAL TRANSDUCTION HISTIDINE KINASE INTERNAL REGION DOMAIN-CONTAINING PROTEIN"/>
    <property type="match status" value="1"/>
</dbReference>
<accession>A0ABS8IWV3</accession>
<comment type="catalytic activity">
    <reaction evidence="1">
        <text>ATP + protein L-histidine = ADP + protein N-phospho-L-histidine.</text>
        <dbReference type="EC" id="2.7.13.3"/>
    </reaction>
</comment>
<sequence>MLSRIAKWYNGWEQEQLDVLDDPSLAASLPPGYRRYGGQKLAALSPIERQQLREFCLTYRGRRGWAALGKQVLAFSALAPLLHLAFPDKFSLLKAFLLTNLVGITAVMGLVSVWFNYRKIANHKLKVLLRFVGATLCGVLIGAAMSYFSGDKPLDLVLEQLPRTLALTAIGVGVLGAVPLIIIGALRNRFSETIAVQLQLEAERERMARELSESQLRLLRAQIEPHFLFNTLGAVQQLAENGAPEAARLTASLIAFLRASMTDMRSEQASLGAEFKLVEAYLQVMQPRLGARLRYSLSLPDALVSVSVPSMILLTLVENAIKHGIEPALRGGEVHVSAAQEEGKVVIRVLDTGAGMSPEPGAGVGLENVRHRLQLVHGGAASLKLDDNGEGVAAEIVIPYQPIEQQA</sequence>
<dbReference type="SMART" id="SM00387">
    <property type="entry name" value="HATPase_c"/>
    <property type="match status" value="1"/>
</dbReference>
<keyword evidence="7" id="KW-1185">Reference proteome</keyword>
<evidence type="ECO:0000259" key="5">
    <source>
        <dbReference type="SMART" id="SM00387"/>
    </source>
</evidence>
<dbReference type="Pfam" id="PF02518">
    <property type="entry name" value="HATPase_c"/>
    <property type="match status" value="1"/>
</dbReference>
<feature type="domain" description="Histidine kinase/HSP90-like ATPase" evidence="5">
    <location>
        <begin position="308"/>
        <end position="402"/>
    </location>
</feature>
<feature type="transmembrane region" description="Helical" evidence="4">
    <location>
        <begin position="165"/>
        <end position="186"/>
    </location>
</feature>
<dbReference type="Pfam" id="PF06580">
    <property type="entry name" value="His_kinase"/>
    <property type="match status" value="1"/>
</dbReference>
<dbReference type="EC" id="2.7.13.3" evidence="2"/>
<dbReference type="InterPro" id="IPR050640">
    <property type="entry name" value="Bact_2-comp_sensor_kinase"/>
</dbReference>